<proteinExistence type="inferred from homology"/>
<feature type="domain" description="Phytocyanin" evidence="13">
    <location>
        <begin position="27"/>
        <end position="130"/>
    </location>
</feature>
<keyword evidence="3" id="KW-0336">GPI-anchor</keyword>
<dbReference type="Gene3D" id="2.60.40.420">
    <property type="entry name" value="Cupredoxins - blue copper proteins"/>
    <property type="match status" value="2"/>
</dbReference>
<evidence type="ECO:0000256" key="8">
    <source>
        <dbReference type="ARBA" id="ARBA00023288"/>
    </source>
</evidence>
<evidence type="ECO:0000256" key="9">
    <source>
        <dbReference type="ARBA" id="ARBA00035011"/>
    </source>
</evidence>
<dbReference type="InterPro" id="IPR041846">
    <property type="entry name" value="ENL_dom"/>
</dbReference>
<dbReference type="PANTHER" id="PTHR33021:SF59">
    <property type="entry name" value="OS02G0162200 PROTEIN"/>
    <property type="match status" value="1"/>
</dbReference>
<feature type="compositionally biased region" description="Low complexity" evidence="10">
    <location>
        <begin position="318"/>
        <end position="340"/>
    </location>
</feature>
<evidence type="ECO:0000256" key="2">
    <source>
        <dbReference type="ARBA" id="ARBA00022475"/>
    </source>
</evidence>
<dbReference type="SUPFAM" id="SSF49503">
    <property type="entry name" value="Cupredoxins"/>
    <property type="match status" value="2"/>
</dbReference>
<name>A0A0E0CG10_9ORYZ</name>
<feature type="chain" id="PRO_5002355782" description="Phytocyanin domain-containing protein" evidence="12">
    <location>
        <begin position="27"/>
        <end position="376"/>
    </location>
</feature>
<keyword evidence="8" id="KW-0449">Lipoprotein</keyword>
<evidence type="ECO:0000256" key="3">
    <source>
        <dbReference type="ARBA" id="ARBA00022622"/>
    </source>
</evidence>
<dbReference type="PROSITE" id="PS51257">
    <property type="entry name" value="PROKAR_LIPOPROTEIN"/>
    <property type="match status" value="1"/>
</dbReference>
<dbReference type="Proteomes" id="UP000008021">
    <property type="component" value="Chromosome 2"/>
</dbReference>
<evidence type="ECO:0000256" key="7">
    <source>
        <dbReference type="ARBA" id="ARBA00023180"/>
    </source>
</evidence>
<evidence type="ECO:0000256" key="10">
    <source>
        <dbReference type="SAM" id="MobiDB-lite"/>
    </source>
</evidence>
<evidence type="ECO:0000256" key="4">
    <source>
        <dbReference type="ARBA" id="ARBA00022729"/>
    </source>
</evidence>
<keyword evidence="2" id="KW-1003">Cell membrane</keyword>
<dbReference type="CDD" id="cd11019">
    <property type="entry name" value="OsENODL1_like"/>
    <property type="match status" value="1"/>
</dbReference>
<evidence type="ECO:0000256" key="12">
    <source>
        <dbReference type="SAM" id="SignalP"/>
    </source>
</evidence>
<dbReference type="FunFam" id="2.60.40.420:FF:000066">
    <property type="entry name" value="Early nodulin-like protein 9"/>
    <property type="match status" value="1"/>
</dbReference>
<feature type="transmembrane region" description="Helical" evidence="11">
    <location>
        <begin position="160"/>
        <end position="182"/>
    </location>
</feature>
<dbReference type="AlphaFoldDB" id="A0A0E0CG10"/>
<evidence type="ECO:0000259" key="13">
    <source>
        <dbReference type="PROSITE" id="PS51485"/>
    </source>
</evidence>
<evidence type="ECO:0000313" key="15">
    <source>
        <dbReference type="Proteomes" id="UP000008021"/>
    </source>
</evidence>
<dbReference type="HOGENOM" id="CLU_048668_0_0_1"/>
<dbReference type="Gramene" id="OMERI02G05600.1">
    <property type="protein sequence ID" value="OMERI02G05600.1"/>
    <property type="gene ID" value="OMERI02G05600"/>
</dbReference>
<accession>A0A0E0CG10</accession>
<keyword evidence="15" id="KW-1185">Reference proteome</keyword>
<evidence type="ECO:0000256" key="1">
    <source>
        <dbReference type="ARBA" id="ARBA00004609"/>
    </source>
</evidence>
<reference evidence="14" key="1">
    <citation type="submission" date="2015-04" db="UniProtKB">
        <authorList>
            <consortium name="EnsemblPlants"/>
        </authorList>
    </citation>
    <scope>IDENTIFICATION</scope>
</reference>
<dbReference type="PROSITE" id="PS51485">
    <property type="entry name" value="PHYTOCYANIN"/>
    <property type="match status" value="2"/>
</dbReference>
<evidence type="ECO:0000256" key="11">
    <source>
        <dbReference type="SAM" id="Phobius"/>
    </source>
</evidence>
<comment type="subcellular location">
    <subcellularLocation>
        <location evidence="1">Cell membrane</location>
        <topology evidence="1">Lipid-anchor</topology>
        <topology evidence="1">GPI-anchor</topology>
    </subcellularLocation>
</comment>
<feature type="signal peptide" evidence="12">
    <location>
        <begin position="1"/>
        <end position="26"/>
    </location>
</feature>
<dbReference type="STRING" id="40149.A0A0E0CG10"/>
<evidence type="ECO:0000313" key="14">
    <source>
        <dbReference type="EnsemblPlants" id="OMERI02G05600.1"/>
    </source>
</evidence>
<organism evidence="14">
    <name type="scientific">Oryza meridionalis</name>
    <dbReference type="NCBI Taxonomy" id="40149"/>
    <lineage>
        <taxon>Eukaryota</taxon>
        <taxon>Viridiplantae</taxon>
        <taxon>Streptophyta</taxon>
        <taxon>Embryophyta</taxon>
        <taxon>Tracheophyta</taxon>
        <taxon>Spermatophyta</taxon>
        <taxon>Magnoliopsida</taxon>
        <taxon>Liliopsida</taxon>
        <taxon>Poales</taxon>
        <taxon>Poaceae</taxon>
        <taxon>BOP clade</taxon>
        <taxon>Oryzoideae</taxon>
        <taxon>Oryzeae</taxon>
        <taxon>Oryzinae</taxon>
        <taxon>Oryza</taxon>
    </lineage>
</organism>
<dbReference type="Pfam" id="PF02298">
    <property type="entry name" value="Cu_bind_like"/>
    <property type="match status" value="2"/>
</dbReference>
<dbReference type="FunFam" id="2.60.40.420:FF:000010">
    <property type="entry name" value="Early nodulin-like protein 1"/>
    <property type="match status" value="1"/>
</dbReference>
<reference evidence="14" key="2">
    <citation type="submission" date="2018-05" db="EMBL/GenBank/DDBJ databases">
        <title>OmerRS3 (Oryza meridionalis Reference Sequence Version 3).</title>
        <authorList>
            <person name="Zhang J."/>
            <person name="Kudrna D."/>
            <person name="Lee S."/>
            <person name="Talag J."/>
            <person name="Welchert J."/>
            <person name="Wing R.A."/>
        </authorList>
    </citation>
    <scope>NUCLEOTIDE SEQUENCE [LARGE SCALE GENOMIC DNA]</scope>
    <source>
        <strain evidence="14">cv. OR44</strain>
    </source>
</reference>
<comment type="similarity">
    <text evidence="9">Belongs to the early nodulin-like (ENODL) family.</text>
</comment>
<keyword evidence="6" id="KW-1015">Disulfide bond</keyword>
<dbReference type="EnsemblPlants" id="OMERI02G05600.1">
    <property type="protein sequence ID" value="OMERI02G05600.1"/>
    <property type="gene ID" value="OMERI02G05600"/>
</dbReference>
<keyword evidence="4 12" id="KW-0732">Signal</keyword>
<dbReference type="PANTHER" id="PTHR33021">
    <property type="entry name" value="BLUE COPPER PROTEIN"/>
    <property type="match status" value="1"/>
</dbReference>
<dbReference type="GO" id="GO:0009055">
    <property type="term" value="F:electron transfer activity"/>
    <property type="evidence" value="ECO:0007669"/>
    <property type="project" value="InterPro"/>
</dbReference>
<dbReference type="InterPro" id="IPR039391">
    <property type="entry name" value="Phytocyanin-like"/>
</dbReference>
<keyword evidence="7" id="KW-0325">Glycoprotein</keyword>
<dbReference type="GO" id="GO:0005886">
    <property type="term" value="C:plasma membrane"/>
    <property type="evidence" value="ECO:0007669"/>
    <property type="project" value="UniProtKB-SubCell"/>
</dbReference>
<feature type="domain" description="Phytocyanin" evidence="13">
    <location>
        <begin position="188"/>
        <end position="291"/>
    </location>
</feature>
<dbReference type="InterPro" id="IPR008972">
    <property type="entry name" value="Cupredoxin"/>
</dbReference>
<evidence type="ECO:0000256" key="6">
    <source>
        <dbReference type="ARBA" id="ARBA00023157"/>
    </source>
</evidence>
<dbReference type="InterPro" id="IPR003245">
    <property type="entry name" value="Phytocyanin_dom"/>
</dbReference>
<keyword evidence="5 11" id="KW-0472">Membrane</keyword>
<feature type="transmembrane region" description="Helical" evidence="11">
    <location>
        <begin position="353"/>
        <end position="374"/>
    </location>
</feature>
<evidence type="ECO:0000256" key="5">
    <source>
        <dbReference type="ARBA" id="ARBA00023136"/>
    </source>
</evidence>
<sequence>MVKGTSGYSHGLGLACFALVIAMARATQFKVGGGNGWSVPAANAESYNDWAEKMRFQIGDTLVFVYPKDKDSVLLVEPADYNACNTSSFDQKFADGNTVFTLDRAGAFFFISGVDANCRANEKLIVMVLASRNGTATAPSPSPAASIDRSKIRLVCSLCMAAMASSCSVLVVACSFVVLHVVAMAGATQYKVGGDGGWGVPGAGDEPYNTWAEKTSFQVGDQLLFVYPKDKDSVLVVEPADYNGCNTASYDNKFADGNTAVTLDRAGAFFFISGVDANCRAGEKLIVMAANATGSSASPPPSSSSPSSPSGGGGGAPAGQAPPGAPATPAGTTNNSPANGGASGGGAKSGAGLTVAAGGLAGSLVAAIGAYVAIAI</sequence>
<keyword evidence="11" id="KW-1133">Transmembrane helix</keyword>
<keyword evidence="11" id="KW-0812">Transmembrane</keyword>
<protein>
    <recommendedName>
        <fullName evidence="13">Phytocyanin domain-containing protein</fullName>
    </recommendedName>
</protein>
<dbReference type="GO" id="GO:0098552">
    <property type="term" value="C:side of membrane"/>
    <property type="evidence" value="ECO:0007669"/>
    <property type="project" value="UniProtKB-KW"/>
</dbReference>
<feature type="region of interest" description="Disordered" evidence="10">
    <location>
        <begin position="293"/>
        <end position="348"/>
    </location>
</feature>